<protein>
    <submittedName>
        <fullName evidence="2">Uncharacterized protein</fullName>
    </submittedName>
</protein>
<comment type="caution">
    <text evidence="2">The sequence shown here is derived from an EMBL/GenBank/DDBJ whole genome shotgun (WGS) entry which is preliminary data.</text>
</comment>
<feature type="region of interest" description="Disordered" evidence="1">
    <location>
        <begin position="217"/>
        <end position="253"/>
    </location>
</feature>
<dbReference type="EMBL" id="BMAR01000050">
    <property type="protein sequence ID" value="GFR51465.1"/>
    <property type="molecule type" value="Genomic_DNA"/>
</dbReference>
<evidence type="ECO:0000256" key="1">
    <source>
        <dbReference type="SAM" id="MobiDB-lite"/>
    </source>
</evidence>
<keyword evidence="3" id="KW-1185">Reference proteome</keyword>
<accession>A0AAD3E0K2</accession>
<feature type="region of interest" description="Disordered" evidence="1">
    <location>
        <begin position="935"/>
        <end position="970"/>
    </location>
</feature>
<feature type="compositionally biased region" description="Low complexity" evidence="1">
    <location>
        <begin position="439"/>
        <end position="462"/>
    </location>
</feature>
<gene>
    <name evidence="2" type="ORF">Agub_g13874</name>
</gene>
<feature type="region of interest" description="Disordered" evidence="1">
    <location>
        <begin position="313"/>
        <end position="354"/>
    </location>
</feature>
<feature type="region of interest" description="Disordered" evidence="1">
    <location>
        <begin position="1"/>
        <end position="24"/>
    </location>
</feature>
<feature type="compositionally biased region" description="Basic and acidic residues" evidence="1">
    <location>
        <begin position="1254"/>
        <end position="1273"/>
    </location>
</feature>
<feature type="region of interest" description="Disordered" evidence="1">
    <location>
        <begin position="784"/>
        <end position="829"/>
    </location>
</feature>
<name>A0AAD3E0K2_9CHLO</name>
<feature type="region of interest" description="Disordered" evidence="1">
    <location>
        <begin position="439"/>
        <end position="542"/>
    </location>
</feature>
<organism evidence="2 3">
    <name type="scientific">Astrephomene gubernaculifera</name>
    <dbReference type="NCBI Taxonomy" id="47775"/>
    <lineage>
        <taxon>Eukaryota</taxon>
        <taxon>Viridiplantae</taxon>
        <taxon>Chlorophyta</taxon>
        <taxon>core chlorophytes</taxon>
        <taxon>Chlorophyceae</taxon>
        <taxon>CS clade</taxon>
        <taxon>Chlamydomonadales</taxon>
        <taxon>Astrephomenaceae</taxon>
        <taxon>Astrephomene</taxon>
    </lineage>
</organism>
<feature type="compositionally biased region" description="Polar residues" evidence="1">
    <location>
        <begin position="476"/>
        <end position="527"/>
    </location>
</feature>
<proteinExistence type="predicted"/>
<evidence type="ECO:0000313" key="3">
    <source>
        <dbReference type="Proteomes" id="UP001054857"/>
    </source>
</evidence>
<feature type="compositionally biased region" description="Basic and acidic residues" evidence="1">
    <location>
        <begin position="233"/>
        <end position="244"/>
    </location>
</feature>
<feature type="compositionally biased region" description="Low complexity" evidence="1">
    <location>
        <begin position="1298"/>
        <end position="1309"/>
    </location>
</feature>
<dbReference type="Proteomes" id="UP001054857">
    <property type="component" value="Unassembled WGS sequence"/>
</dbReference>
<feature type="region of interest" description="Disordered" evidence="1">
    <location>
        <begin position="1226"/>
        <end position="1355"/>
    </location>
</feature>
<evidence type="ECO:0000313" key="2">
    <source>
        <dbReference type="EMBL" id="GFR51465.1"/>
    </source>
</evidence>
<sequence>MEDKDTGQVPGPPTPPTELSTKGARPTIALGISLTGRNVNDTAVAGLSGEHIDTLPWSSDALEGYRERMKQRSFHLMLPEDDPLSARLDAVFSLPQELWPILPPGAVYCMETHDPRVGFGYLQHTDYPEVKVRINTYFGKYSRHLVDFAVFWRPPWRHSSWQSGAAPPPDLPWEPRQVLGHTTSGEYQYSRTRFRFRGRRSLMEPEREPLEWCDAHGVDHQDTKAANESAPRNSDKDKDAHILDPPRPSTWGELARRPLIGRMRSRGGGAYVHHMLYDHSGQRTTCGRRVPAGYLFTLMPTVAAAAAAMRPASPARRPTAPPPPPAVSIVSTSASPLPGSASPTAAPPPTVASTTCPCPTPVAPATPVSMAPGSPTAAATAANDCGASSAVAAATADKDIPASVIFSTAASIAFANPPAASLNGESGSAPAAAAASGLARSQGSSSSRNAYRASSVGRLRSAGSGGGLSRPPPLSTASSISPPKTAPSALQTAASVVASNSWPPPQQQQRKNASPNQAATQRNQLPSQQQQQQQQQRPPGALSDVRRWSTYDVAFGHPLHTARAIDLGLAAAAAEAPPGGSGVRHFSDTAAVLQAVEKELRLPRAFVPAPLVLGRWEEVPGRYAHHLAAARELMPVSEEDASTTSKLHLMLYHLQHAATLEYDRLDAKLVLLPQLARLGRKSAEIDAWLQVIVDHATYLYGKLHITDMQRWPQARRLLRRCVQQAPQPLPQLHPLYPQAPARCDTPVSHYYPSPPPTHAAATAADALRRSASVAAYGSRKSYVLASQQQEQRRQQRQQPGGQGPQRQKRNQQGGQHGGQGQGGQGLQDGQDYLHLPYPFITIEEWAAITKIMDSCRHAPLYERWVRLRPLMIGAAQPGSYWAVRDPREDEGELGAVTAGALQVVALADSPPDPHSFGPVNGDLLDYLSQDMAAMWSPDYDPPPPPLEDFPRPRGYHGEGPPPPELAAPEPRRCRPIRCRGREETPLPAWMAGLDVWHNTTKMEQADPSEVDPHAPVDPGAVKVNQAALKRLQAAKDFATSRQAEVQRAMRKARGVPRGALDPERPQCDCPVPGEPPAEEQEDWETGSLASTYTATTGITGRTRDYPASTLGAGSQFSSSNHPFNGSGRNLRWIGRVDSLARSLRSGWGGTNSPSAAGAGVGTQTVWEPEKLEDPLLTAAKEAAAAEAAENRRRLLRGNGGKTREEILEEALNAADAAIKAIQKYAADPPDLSADPNADPDRPGTPGGATSPREAAYRRGAWTDHFSETGEFRRTGTGTGTGDDDDSSSNNKHPLAYDAAPIPRAATPRASLGTDEPDEAGKRDAVWRQLRSGMSMKRTSSKKKTTEEPEEDAMPGVEGARGLVGYGIGMGALVDYETAMARRRAIAEASVSLNRGRFLTDSEIKQLFITFCNMESRPDLVRLLDNHINAPLSAAALAATATMPFGASGGAPAAVNSRTEALKQRIRGTAWLLGVTWRRITNETYNSFLSRVLGYPSEFATSLPRTRCTMLIARALVQGHDPTAPLKVRR</sequence>
<reference evidence="2 3" key="1">
    <citation type="journal article" date="2021" name="Sci. Rep.">
        <title>Genome sequencing of the multicellular alga Astrephomene provides insights into convergent evolution of germ-soma differentiation.</title>
        <authorList>
            <person name="Yamashita S."/>
            <person name="Yamamoto K."/>
            <person name="Matsuzaki R."/>
            <person name="Suzuki S."/>
            <person name="Yamaguchi H."/>
            <person name="Hirooka S."/>
            <person name="Minakuchi Y."/>
            <person name="Miyagishima S."/>
            <person name="Kawachi M."/>
            <person name="Toyoda A."/>
            <person name="Nozaki H."/>
        </authorList>
    </citation>
    <scope>NUCLEOTIDE SEQUENCE [LARGE SCALE GENOMIC DNA]</scope>
    <source>
        <strain evidence="2 3">NIES-4017</strain>
    </source>
</reference>
<feature type="compositionally biased region" description="Gly residues" evidence="1">
    <location>
        <begin position="814"/>
        <end position="826"/>
    </location>
</feature>
<feature type="compositionally biased region" description="Low complexity" evidence="1">
    <location>
        <begin position="327"/>
        <end position="344"/>
    </location>
</feature>